<dbReference type="AlphaFoldDB" id="A0A2P2N3C9"/>
<name>A0A2P2N3C9_RHIMU</name>
<sequence>MANTPTYCSTSSKISTVVIKVMKQFRSLILKSKK</sequence>
<accession>A0A2P2N3C9</accession>
<dbReference type="EMBL" id="GGEC01056495">
    <property type="protein sequence ID" value="MBX36979.1"/>
    <property type="molecule type" value="Transcribed_RNA"/>
</dbReference>
<protein>
    <submittedName>
        <fullName evidence="1">Uncharacterized protein</fullName>
    </submittedName>
</protein>
<organism evidence="1">
    <name type="scientific">Rhizophora mucronata</name>
    <name type="common">Asiatic mangrove</name>
    <dbReference type="NCBI Taxonomy" id="61149"/>
    <lineage>
        <taxon>Eukaryota</taxon>
        <taxon>Viridiplantae</taxon>
        <taxon>Streptophyta</taxon>
        <taxon>Embryophyta</taxon>
        <taxon>Tracheophyta</taxon>
        <taxon>Spermatophyta</taxon>
        <taxon>Magnoliopsida</taxon>
        <taxon>eudicotyledons</taxon>
        <taxon>Gunneridae</taxon>
        <taxon>Pentapetalae</taxon>
        <taxon>rosids</taxon>
        <taxon>fabids</taxon>
        <taxon>Malpighiales</taxon>
        <taxon>Rhizophoraceae</taxon>
        <taxon>Rhizophora</taxon>
    </lineage>
</organism>
<reference evidence="1" key="1">
    <citation type="submission" date="2018-02" db="EMBL/GenBank/DDBJ databases">
        <title>Rhizophora mucronata_Transcriptome.</title>
        <authorList>
            <person name="Meera S.P."/>
            <person name="Sreeshan A."/>
            <person name="Augustine A."/>
        </authorList>
    </citation>
    <scope>NUCLEOTIDE SEQUENCE</scope>
    <source>
        <tissue evidence="1">Leaf</tissue>
    </source>
</reference>
<proteinExistence type="predicted"/>
<evidence type="ECO:0000313" key="1">
    <source>
        <dbReference type="EMBL" id="MBX36979.1"/>
    </source>
</evidence>